<dbReference type="EMBL" id="PDCK01000041">
    <property type="protein sequence ID" value="PRQ44262.1"/>
    <property type="molecule type" value="Genomic_DNA"/>
</dbReference>
<dbReference type="InterPro" id="IPR011009">
    <property type="entry name" value="Kinase-like_dom_sf"/>
</dbReference>
<dbReference type="STRING" id="74649.A0A2P6RCW5"/>
<dbReference type="GO" id="GO:0005524">
    <property type="term" value="F:ATP binding"/>
    <property type="evidence" value="ECO:0007669"/>
    <property type="project" value="UniProtKB-KW"/>
</dbReference>
<evidence type="ECO:0000313" key="11">
    <source>
        <dbReference type="EMBL" id="PRQ44262.1"/>
    </source>
</evidence>
<dbReference type="SMART" id="SM00220">
    <property type="entry name" value="S_TKc"/>
    <property type="match status" value="1"/>
</dbReference>
<comment type="catalytic activity">
    <reaction evidence="8">
        <text>L-seryl-[protein] + ATP = O-phospho-L-seryl-[protein] + ADP + H(+)</text>
        <dbReference type="Rhea" id="RHEA:17989"/>
        <dbReference type="Rhea" id="RHEA-COMP:9863"/>
        <dbReference type="Rhea" id="RHEA-COMP:11604"/>
        <dbReference type="ChEBI" id="CHEBI:15378"/>
        <dbReference type="ChEBI" id="CHEBI:29999"/>
        <dbReference type="ChEBI" id="CHEBI:30616"/>
        <dbReference type="ChEBI" id="CHEBI:83421"/>
        <dbReference type="ChEBI" id="CHEBI:456216"/>
        <dbReference type="EC" id="2.7.11.1"/>
    </reaction>
</comment>
<evidence type="ECO:0000256" key="7">
    <source>
        <dbReference type="ARBA" id="ARBA00047899"/>
    </source>
</evidence>
<comment type="caution">
    <text evidence="11">The sequence shown here is derived from an EMBL/GenBank/DDBJ whole genome shotgun (WGS) entry which is preliminary data.</text>
</comment>
<keyword evidence="5" id="KW-0418">Kinase</keyword>
<dbReference type="Pfam" id="PF07714">
    <property type="entry name" value="PK_Tyr_Ser-Thr"/>
    <property type="match status" value="1"/>
</dbReference>
<evidence type="ECO:0000256" key="6">
    <source>
        <dbReference type="ARBA" id="ARBA00022840"/>
    </source>
</evidence>
<evidence type="ECO:0000256" key="5">
    <source>
        <dbReference type="ARBA" id="ARBA00022777"/>
    </source>
</evidence>
<evidence type="ECO:0000256" key="1">
    <source>
        <dbReference type="ARBA" id="ARBA00012513"/>
    </source>
</evidence>
<dbReference type="AlphaFoldDB" id="A0A2P6RCW5"/>
<evidence type="ECO:0000259" key="10">
    <source>
        <dbReference type="PROSITE" id="PS50011"/>
    </source>
</evidence>
<dbReference type="InterPro" id="IPR001245">
    <property type="entry name" value="Ser-Thr/Tyr_kinase_cat_dom"/>
</dbReference>
<keyword evidence="6" id="KW-0067">ATP-binding</keyword>
<gene>
    <name evidence="11" type="ORF">RchiOBHm_Chr3g0477311</name>
</gene>
<organism evidence="11 12">
    <name type="scientific">Rosa chinensis</name>
    <name type="common">China rose</name>
    <dbReference type="NCBI Taxonomy" id="74649"/>
    <lineage>
        <taxon>Eukaryota</taxon>
        <taxon>Viridiplantae</taxon>
        <taxon>Streptophyta</taxon>
        <taxon>Embryophyta</taxon>
        <taxon>Tracheophyta</taxon>
        <taxon>Spermatophyta</taxon>
        <taxon>Magnoliopsida</taxon>
        <taxon>eudicotyledons</taxon>
        <taxon>Gunneridae</taxon>
        <taxon>Pentapetalae</taxon>
        <taxon>rosids</taxon>
        <taxon>fabids</taxon>
        <taxon>Rosales</taxon>
        <taxon>Rosaceae</taxon>
        <taxon>Rosoideae</taxon>
        <taxon>Rosoideae incertae sedis</taxon>
        <taxon>Rosa</taxon>
    </lineage>
</organism>
<keyword evidence="4" id="KW-0547">Nucleotide-binding</keyword>
<dbReference type="Gene3D" id="1.10.510.10">
    <property type="entry name" value="Transferase(Phosphotransferase) domain 1"/>
    <property type="match status" value="1"/>
</dbReference>
<dbReference type="GO" id="GO:0005886">
    <property type="term" value="C:plasma membrane"/>
    <property type="evidence" value="ECO:0007669"/>
    <property type="project" value="TreeGrafter"/>
</dbReference>
<evidence type="ECO:0000256" key="9">
    <source>
        <dbReference type="SAM" id="Phobius"/>
    </source>
</evidence>
<dbReference type="PANTHER" id="PTHR27002">
    <property type="entry name" value="RECEPTOR-LIKE SERINE/THREONINE-PROTEIN KINASE SD1-8"/>
    <property type="match status" value="1"/>
</dbReference>
<reference evidence="11 12" key="1">
    <citation type="journal article" date="2018" name="Nat. Genet.">
        <title>The Rosa genome provides new insights in the design of modern roses.</title>
        <authorList>
            <person name="Bendahmane M."/>
        </authorList>
    </citation>
    <scope>NUCLEOTIDE SEQUENCE [LARGE SCALE GENOMIC DNA]</scope>
    <source>
        <strain evidence="12">cv. Old Blush</strain>
    </source>
</reference>
<dbReference type="Gramene" id="PRQ44262">
    <property type="protein sequence ID" value="PRQ44262"/>
    <property type="gene ID" value="RchiOBHm_Chr3g0477311"/>
</dbReference>
<proteinExistence type="predicted"/>
<comment type="catalytic activity">
    <reaction evidence="7">
        <text>L-threonyl-[protein] + ATP = O-phospho-L-threonyl-[protein] + ADP + H(+)</text>
        <dbReference type="Rhea" id="RHEA:46608"/>
        <dbReference type="Rhea" id="RHEA-COMP:11060"/>
        <dbReference type="Rhea" id="RHEA-COMP:11605"/>
        <dbReference type="ChEBI" id="CHEBI:15378"/>
        <dbReference type="ChEBI" id="CHEBI:30013"/>
        <dbReference type="ChEBI" id="CHEBI:30616"/>
        <dbReference type="ChEBI" id="CHEBI:61977"/>
        <dbReference type="ChEBI" id="CHEBI:456216"/>
        <dbReference type="EC" id="2.7.11.1"/>
    </reaction>
</comment>
<dbReference type="PROSITE" id="PS00108">
    <property type="entry name" value="PROTEIN_KINASE_ST"/>
    <property type="match status" value="1"/>
</dbReference>
<dbReference type="InterPro" id="IPR000719">
    <property type="entry name" value="Prot_kinase_dom"/>
</dbReference>
<evidence type="ECO:0000256" key="4">
    <source>
        <dbReference type="ARBA" id="ARBA00022741"/>
    </source>
</evidence>
<dbReference type="FunFam" id="1.10.510.10:FF:001023">
    <property type="entry name" value="Os07g0541700 protein"/>
    <property type="match status" value="1"/>
</dbReference>
<keyword evidence="9" id="KW-0472">Membrane</keyword>
<evidence type="ECO:0000313" key="12">
    <source>
        <dbReference type="Proteomes" id="UP000238479"/>
    </source>
</evidence>
<keyword evidence="3 11" id="KW-0808">Transferase</keyword>
<dbReference type="GO" id="GO:0004674">
    <property type="term" value="F:protein serine/threonine kinase activity"/>
    <property type="evidence" value="ECO:0007669"/>
    <property type="project" value="UniProtKB-KW"/>
</dbReference>
<dbReference type="Proteomes" id="UP000238479">
    <property type="component" value="Chromosome 3"/>
</dbReference>
<evidence type="ECO:0000256" key="8">
    <source>
        <dbReference type="ARBA" id="ARBA00048679"/>
    </source>
</evidence>
<dbReference type="EC" id="2.7.11.1" evidence="1"/>
<keyword evidence="12" id="KW-1185">Reference proteome</keyword>
<dbReference type="Gene3D" id="3.30.200.20">
    <property type="entry name" value="Phosphorylase Kinase, domain 1"/>
    <property type="match status" value="1"/>
</dbReference>
<feature type="transmembrane region" description="Helical" evidence="9">
    <location>
        <begin position="6"/>
        <end position="24"/>
    </location>
</feature>
<sequence>MVYDHLFTTLRIFLLLYLPSYISIVSITPNQTIKDGDVLVSSRKLFALGFFSRGNSGKRYVGRDNPVNDSSGLLVIDADGGLGVHSSGTEMAMKRLSKSSGQGNEEFKNEVMLIVKLQPKNLVRILGYCVQDEEKMLIYEYLPNKSLDLFIFNEMKRTSLDWTIRLEIIFGIAKGILFLHQDSRLRIIHRDLKASNILLDYDMNLKIADFGVWDLWKEGRALEIIDTSLGESYP</sequence>
<keyword evidence="9" id="KW-0812">Transmembrane</keyword>
<dbReference type="PROSITE" id="PS50011">
    <property type="entry name" value="PROTEIN_KINASE_DOM"/>
    <property type="match status" value="1"/>
</dbReference>
<dbReference type="SUPFAM" id="SSF56112">
    <property type="entry name" value="Protein kinase-like (PK-like)"/>
    <property type="match status" value="1"/>
</dbReference>
<dbReference type="PANTHER" id="PTHR27002:SF1095">
    <property type="entry name" value="G-TYPE LECTIN S-RECEPTOR-LIKE SERINE_THREONINE-PROTEIN KINASE RKS1"/>
    <property type="match status" value="1"/>
</dbReference>
<keyword evidence="9" id="KW-1133">Transmembrane helix</keyword>
<evidence type="ECO:0000256" key="2">
    <source>
        <dbReference type="ARBA" id="ARBA00022527"/>
    </source>
</evidence>
<protein>
    <recommendedName>
        <fullName evidence="1">non-specific serine/threonine protein kinase</fullName>
        <ecNumber evidence="1">2.7.11.1</ecNumber>
    </recommendedName>
</protein>
<name>A0A2P6RCW5_ROSCH</name>
<evidence type="ECO:0000256" key="3">
    <source>
        <dbReference type="ARBA" id="ARBA00022679"/>
    </source>
</evidence>
<feature type="domain" description="Protein kinase" evidence="10">
    <location>
        <begin position="45"/>
        <end position="234"/>
    </location>
</feature>
<dbReference type="InterPro" id="IPR008271">
    <property type="entry name" value="Ser/Thr_kinase_AS"/>
</dbReference>
<keyword evidence="2" id="KW-0723">Serine/threonine-protein kinase</keyword>
<accession>A0A2P6RCW5</accession>